<dbReference type="InterPro" id="IPR051043">
    <property type="entry name" value="Sulfatase_Mod_Factor_Kinase"/>
</dbReference>
<evidence type="ECO:0000259" key="1">
    <source>
        <dbReference type="Pfam" id="PF03781"/>
    </source>
</evidence>
<gene>
    <name evidence="2" type="ordered locus">Halhy_4924</name>
</gene>
<name>F4L043_HALH1</name>
<evidence type="ECO:0000313" key="2">
    <source>
        <dbReference type="EMBL" id="AEE52752.1"/>
    </source>
</evidence>
<dbReference type="STRING" id="760192.Halhy_4924"/>
<dbReference type="Pfam" id="PF03781">
    <property type="entry name" value="FGE-sulfatase"/>
    <property type="match status" value="1"/>
</dbReference>
<dbReference type="HOGENOM" id="CLU_012431_2_1_10"/>
<dbReference type="InterPro" id="IPR005532">
    <property type="entry name" value="SUMF_dom"/>
</dbReference>
<dbReference type="OrthoDB" id="9768004at2"/>
<accession>F4L043</accession>
<dbReference type="InterPro" id="IPR042095">
    <property type="entry name" value="SUMF_sf"/>
</dbReference>
<dbReference type="RefSeq" id="WP_013767288.1">
    <property type="nucleotide sequence ID" value="NC_015510.1"/>
</dbReference>
<organism evidence="2 3">
    <name type="scientific">Haliscomenobacter hydrossis (strain ATCC 27775 / DSM 1100 / LMG 10767 / O)</name>
    <dbReference type="NCBI Taxonomy" id="760192"/>
    <lineage>
        <taxon>Bacteria</taxon>
        <taxon>Pseudomonadati</taxon>
        <taxon>Bacteroidota</taxon>
        <taxon>Saprospiria</taxon>
        <taxon>Saprospirales</taxon>
        <taxon>Haliscomenobacteraceae</taxon>
        <taxon>Haliscomenobacter</taxon>
    </lineage>
</organism>
<protein>
    <submittedName>
        <fullName evidence="2">Sulphatase-modifying factor protein</fullName>
    </submittedName>
</protein>
<proteinExistence type="predicted"/>
<dbReference type="Gene3D" id="3.90.1580.10">
    <property type="entry name" value="paralog of FGE (formylglycine-generating enzyme)"/>
    <property type="match status" value="1"/>
</dbReference>
<feature type="domain" description="Sulfatase-modifying factor enzyme-like" evidence="1">
    <location>
        <begin position="25"/>
        <end position="243"/>
    </location>
</feature>
<dbReference type="InterPro" id="IPR016187">
    <property type="entry name" value="CTDL_fold"/>
</dbReference>
<dbReference type="eggNOG" id="COG1262">
    <property type="taxonomic scope" value="Bacteria"/>
</dbReference>
<evidence type="ECO:0000313" key="3">
    <source>
        <dbReference type="Proteomes" id="UP000008461"/>
    </source>
</evidence>
<dbReference type="Proteomes" id="UP000008461">
    <property type="component" value="Chromosome"/>
</dbReference>
<dbReference type="PANTHER" id="PTHR23150">
    <property type="entry name" value="SULFATASE MODIFYING FACTOR 1, 2"/>
    <property type="match status" value="1"/>
</dbReference>
<dbReference type="PANTHER" id="PTHR23150:SF19">
    <property type="entry name" value="FORMYLGLYCINE-GENERATING ENZYME"/>
    <property type="match status" value="1"/>
</dbReference>
<dbReference type="KEGG" id="hhy:Halhy_4924"/>
<dbReference type="AlphaFoldDB" id="F4L043"/>
<dbReference type="EMBL" id="CP002691">
    <property type="protein sequence ID" value="AEE52752.1"/>
    <property type="molecule type" value="Genomic_DNA"/>
</dbReference>
<reference key="2">
    <citation type="submission" date="2011-04" db="EMBL/GenBank/DDBJ databases">
        <title>Complete sequence of chromosome of Haliscomenobacter hydrossis DSM 1100.</title>
        <authorList>
            <consortium name="US DOE Joint Genome Institute (JGI-PGF)"/>
            <person name="Lucas S."/>
            <person name="Han J."/>
            <person name="Lapidus A."/>
            <person name="Bruce D."/>
            <person name="Goodwin L."/>
            <person name="Pitluck S."/>
            <person name="Peters L."/>
            <person name="Kyrpides N."/>
            <person name="Mavromatis K."/>
            <person name="Ivanova N."/>
            <person name="Ovchinnikova G."/>
            <person name="Pagani I."/>
            <person name="Daligault H."/>
            <person name="Detter J.C."/>
            <person name="Han C."/>
            <person name="Land M."/>
            <person name="Hauser L."/>
            <person name="Markowitz V."/>
            <person name="Cheng J.-F."/>
            <person name="Hugenholtz P."/>
            <person name="Woyke T."/>
            <person name="Wu D."/>
            <person name="Verbarg S."/>
            <person name="Frueling A."/>
            <person name="Brambilla E."/>
            <person name="Klenk H.-P."/>
            <person name="Eisen J.A."/>
        </authorList>
    </citation>
    <scope>NUCLEOTIDE SEQUENCE</scope>
    <source>
        <strain>DSM 1100</strain>
    </source>
</reference>
<sequence>MSNPAPRVHTETITALDGQRFSFRMIEVLGGDFMMGADDKAANYDEKPIHQVNAPTFWMGEFPVTQVLWQAVLGENPSYFPGLDRPVEQVSWNDVTKRFLPALNVHCGKNYRLPSEAEWEYAARGGIHHSLYGYAGSNRLKDVGWYAENSHGETKAVGLKQPNALGLFDMSANVWEWCADHWHDNYKGATKDGSAWIEMGEEGRSRVLRGGSWYLYNPIYYRVSYRGSKDPGLDSDSVGFRLVLSSLQ</sequence>
<keyword evidence="3" id="KW-1185">Reference proteome</keyword>
<reference evidence="2 3" key="1">
    <citation type="journal article" date="2011" name="Stand. Genomic Sci.">
        <title>Complete genome sequence of Haliscomenobacter hydrossis type strain (O).</title>
        <authorList>
            <consortium name="US DOE Joint Genome Institute (JGI-PGF)"/>
            <person name="Daligault H."/>
            <person name="Lapidus A."/>
            <person name="Zeytun A."/>
            <person name="Nolan M."/>
            <person name="Lucas S."/>
            <person name="Del Rio T.G."/>
            <person name="Tice H."/>
            <person name="Cheng J.F."/>
            <person name="Tapia R."/>
            <person name="Han C."/>
            <person name="Goodwin L."/>
            <person name="Pitluck S."/>
            <person name="Liolios K."/>
            <person name="Pagani I."/>
            <person name="Ivanova N."/>
            <person name="Huntemann M."/>
            <person name="Mavromatis K."/>
            <person name="Mikhailova N."/>
            <person name="Pati A."/>
            <person name="Chen A."/>
            <person name="Palaniappan K."/>
            <person name="Land M."/>
            <person name="Hauser L."/>
            <person name="Brambilla E.M."/>
            <person name="Rohde M."/>
            <person name="Verbarg S."/>
            <person name="Goker M."/>
            <person name="Bristow J."/>
            <person name="Eisen J.A."/>
            <person name="Markowitz V."/>
            <person name="Hugenholtz P."/>
            <person name="Kyrpides N.C."/>
            <person name="Klenk H.P."/>
            <person name="Woyke T."/>
        </authorList>
    </citation>
    <scope>NUCLEOTIDE SEQUENCE [LARGE SCALE GENOMIC DNA]</scope>
    <source>
        <strain evidence="3">ATCC 27775 / DSM 1100 / LMG 10767 / O</strain>
    </source>
</reference>
<dbReference type="SUPFAM" id="SSF56436">
    <property type="entry name" value="C-type lectin-like"/>
    <property type="match status" value="1"/>
</dbReference>